<dbReference type="EMBL" id="DQ648033">
    <property type="protein sequence ID" value="ABG37027.1"/>
    <property type="molecule type" value="Genomic_DNA"/>
</dbReference>
<evidence type="ECO:0000313" key="2">
    <source>
        <dbReference type="EMBL" id="ABG37030.1"/>
    </source>
</evidence>
<evidence type="ECO:0000313" key="1">
    <source>
        <dbReference type="EMBL" id="ABG37027.1"/>
    </source>
</evidence>
<dbReference type="AlphaFoldDB" id="Q0ZAU0"/>
<reference evidence="2" key="1">
    <citation type="submission" date="2006-05" db="EMBL/GenBank/DDBJ databases">
        <authorList>
            <person name="Momynaliev K.T."/>
            <person name="Klubin A.V."/>
            <person name="Chelysheva V.V."/>
            <person name="Selezneva O.V."/>
            <person name="Ladygina V.G."/>
            <person name="Akopian T.A."/>
            <person name="Govorun V.M."/>
        </authorList>
    </citation>
    <scope>NUCLEOTIDE SEQUENCE</scope>
    <source>
        <strain evidence="1">1</strain>
        <strain evidence="2">14</strain>
    </source>
</reference>
<dbReference type="EMBL" id="DQ648036">
    <property type="protein sequence ID" value="ABG37030.1"/>
    <property type="molecule type" value="Genomic_DNA"/>
</dbReference>
<dbReference type="RefSeq" id="WP_316711799.1">
    <property type="nucleotide sequence ID" value="NZ_JAWFQW010000007.1"/>
</dbReference>
<accession>Q0ZAU0</accession>
<sequence length="78" mass="9320">MALLYICPDCDVSIEHYAKKIRKIYKEIKDTPTKDEIYKKMGQAFFEVIKKNLLDVVTEKIYTLDDKQTQKAYKKIRE</sequence>
<reference evidence="2" key="2">
    <citation type="journal article" date="2007" name="Res. Microbiol.">
        <title>Comparative genome analysis of Ureaplasma parvum clinical isolates.</title>
        <authorList>
            <person name="Momynaliev K."/>
            <person name="Klubin A."/>
            <person name="Chelysheva V."/>
            <person name="Selezneva O."/>
            <person name="Akopian T."/>
            <person name="Govorun V."/>
        </authorList>
    </citation>
    <scope>NUCLEOTIDE SEQUENCE</scope>
    <source>
        <strain evidence="1">1</strain>
        <strain evidence="2">14</strain>
    </source>
</reference>
<name>Q0ZAU0_UREPR</name>
<protein>
    <submittedName>
        <fullName evidence="2">Uncharacterized protein</fullName>
    </submittedName>
</protein>
<proteinExistence type="predicted"/>
<organism evidence="2">
    <name type="scientific">Ureaplasma parvum</name>
    <name type="common">Ureaplasma urealyticum biotype 1</name>
    <dbReference type="NCBI Taxonomy" id="134821"/>
    <lineage>
        <taxon>Bacteria</taxon>
        <taxon>Bacillati</taxon>
        <taxon>Mycoplasmatota</taxon>
        <taxon>Mycoplasmoidales</taxon>
        <taxon>Mycoplasmoidaceae</taxon>
        <taxon>Ureaplasma</taxon>
    </lineage>
</organism>